<dbReference type="Proteomes" id="UP000186313">
    <property type="component" value="Unassembled WGS sequence"/>
</dbReference>
<feature type="domain" description="Photolyase/cryptochrome alpha/beta" evidence="8">
    <location>
        <begin position="4"/>
        <end position="137"/>
    </location>
</feature>
<reference evidence="9 10" key="1">
    <citation type="submission" date="2016-09" db="EMBL/GenBank/DDBJ databases">
        <title>Genomic Taxonomy of the Vibrionaceae.</title>
        <authorList>
            <person name="Gonzalez-Castillo A."/>
            <person name="Gomez-Gil B."/>
            <person name="Enciso-Ibarra K."/>
        </authorList>
    </citation>
    <scope>NUCLEOTIDE SEQUENCE [LARGE SCALE GENOMIC DNA]</scope>
    <source>
        <strain evidence="9 10">CAIM 703</strain>
    </source>
</reference>
<dbReference type="InterPro" id="IPR006050">
    <property type="entry name" value="DNA_photolyase_N"/>
</dbReference>
<evidence type="ECO:0000313" key="10">
    <source>
        <dbReference type="Proteomes" id="UP000186313"/>
    </source>
</evidence>
<dbReference type="SUPFAM" id="SSF48173">
    <property type="entry name" value="Cryptochrome/photolyase FAD-binding domain"/>
    <property type="match status" value="1"/>
</dbReference>
<organism evidence="9 10">
    <name type="scientific">Vibrio panuliri</name>
    <dbReference type="NCBI Taxonomy" id="1381081"/>
    <lineage>
        <taxon>Bacteria</taxon>
        <taxon>Pseudomonadati</taxon>
        <taxon>Pseudomonadota</taxon>
        <taxon>Gammaproteobacteria</taxon>
        <taxon>Vibrionales</taxon>
        <taxon>Vibrionaceae</taxon>
        <taxon>Vibrio</taxon>
    </lineage>
</organism>
<dbReference type="GO" id="GO:0003677">
    <property type="term" value="F:DNA binding"/>
    <property type="evidence" value="ECO:0007669"/>
    <property type="project" value="TreeGrafter"/>
</dbReference>
<dbReference type="Pfam" id="PF00875">
    <property type="entry name" value="DNA_photolyase"/>
    <property type="match status" value="1"/>
</dbReference>
<dbReference type="EMBL" id="MJMJ01000012">
    <property type="protein sequence ID" value="OLQ90712.1"/>
    <property type="molecule type" value="Genomic_DNA"/>
</dbReference>
<dbReference type="AlphaFoldDB" id="A0A1Q9HK52"/>
<dbReference type="OrthoDB" id="9772484at2"/>
<name>A0A1Q9HK52_9VIBR</name>
<dbReference type="Gene3D" id="3.40.50.620">
    <property type="entry name" value="HUPs"/>
    <property type="match status" value="1"/>
</dbReference>
<keyword evidence="5 7" id="KW-0157">Chromophore</keyword>
<dbReference type="PANTHER" id="PTHR11455:SF22">
    <property type="entry name" value="CRYPTOCHROME DASH"/>
    <property type="match status" value="1"/>
</dbReference>
<dbReference type="Gene3D" id="1.25.40.80">
    <property type="match status" value="1"/>
</dbReference>
<evidence type="ECO:0000256" key="4">
    <source>
        <dbReference type="ARBA" id="ARBA00022827"/>
    </source>
</evidence>
<dbReference type="InterPro" id="IPR014729">
    <property type="entry name" value="Rossmann-like_a/b/a_fold"/>
</dbReference>
<evidence type="ECO:0000256" key="1">
    <source>
        <dbReference type="ARBA" id="ARBA00005862"/>
    </source>
</evidence>
<dbReference type="GO" id="GO:0071949">
    <property type="term" value="F:FAD binding"/>
    <property type="evidence" value="ECO:0007669"/>
    <property type="project" value="TreeGrafter"/>
</dbReference>
<dbReference type="InterPro" id="IPR036134">
    <property type="entry name" value="Crypto/Photolyase_FAD-like_sf"/>
</dbReference>
<dbReference type="InterPro" id="IPR005101">
    <property type="entry name" value="Cryptochr/Photolyase_FAD-bd"/>
</dbReference>
<dbReference type="GO" id="GO:0000719">
    <property type="term" value="P:photoreactive repair"/>
    <property type="evidence" value="ECO:0007669"/>
    <property type="project" value="TreeGrafter"/>
</dbReference>
<comment type="cofactor">
    <cofactor evidence="6 7">
        <name>FAD</name>
        <dbReference type="ChEBI" id="CHEBI:57692"/>
    </cofactor>
    <text evidence="6 7">Binds 1 FAD per subunit.</text>
</comment>
<evidence type="ECO:0000313" key="9">
    <source>
        <dbReference type="EMBL" id="OLQ90712.1"/>
    </source>
</evidence>
<dbReference type="GO" id="GO:0003913">
    <property type="term" value="F:DNA photolyase activity"/>
    <property type="evidence" value="ECO:0007669"/>
    <property type="project" value="InterPro"/>
</dbReference>
<dbReference type="STRING" id="1381081.BIY22_04220"/>
<dbReference type="Gene3D" id="1.10.579.10">
    <property type="entry name" value="DNA Cyclobutane Dipyrimidine Photolyase, subunit A, domain 3"/>
    <property type="match status" value="1"/>
</dbReference>
<evidence type="ECO:0000256" key="6">
    <source>
        <dbReference type="PIRSR" id="PIRSR602081-1"/>
    </source>
</evidence>
<gene>
    <name evidence="9" type="ORF">BIY22_04220</name>
</gene>
<proteinExistence type="inferred from homology"/>
<evidence type="ECO:0000256" key="3">
    <source>
        <dbReference type="ARBA" id="ARBA00022630"/>
    </source>
</evidence>
<protein>
    <recommendedName>
        <fullName evidence="2 7">Cryptochrome DASH</fullName>
    </recommendedName>
</protein>
<dbReference type="Pfam" id="PF03441">
    <property type="entry name" value="FAD_binding_7"/>
    <property type="match status" value="1"/>
</dbReference>
<comment type="similarity">
    <text evidence="1 7">Belongs to the DNA photolyase class-1 family.</text>
</comment>
<dbReference type="InterPro" id="IPR014133">
    <property type="entry name" value="Cry_DASH"/>
</dbReference>
<sequence length="438" mass="50778">MRKKVGVFWFTNDLRVEDNQLLKRAAQEVDQLICLYCMPRFSEYLQHFSLETRFGESRQRFLHQSIAELDEILQQCGQHLVVTDEHPFTALVTLIKGDSVTHIYCDDFASYDEQLVVEHLQCYFPLVEIVQREQRTLLCRQQLPFHLEDLPASFSKFRKKVEKLAIDSPVDADLALPPPCSHSLSTVEVPSLSVSSHDQFVGGERFALAHVSCYFASSFASHYKQTRNELDGMEFSTKFSPWLAVGCISPKQIIGMLRQYEQRNGSNDSTYWIYFELLWREYFQWYAAKYGKQLFHFAGILGKAPLTTFYPQRFKQWVNGNTVYPLVNACMNQLREIGYMSNRGRQLVASCLVHELGIDWRYGAAYFESQLIDYDVGSNWGNWQYIAGVGASKTPRRFDQAKQMQIYDPQGEFVQRWGGNRGKINTDSVDMVDWPIRA</sequence>
<evidence type="ECO:0000256" key="7">
    <source>
        <dbReference type="RuleBase" id="RU367151"/>
    </source>
</evidence>
<dbReference type="InterPro" id="IPR036155">
    <property type="entry name" value="Crypto/Photolyase_N_sf"/>
</dbReference>
<evidence type="ECO:0000259" key="8">
    <source>
        <dbReference type="PROSITE" id="PS51645"/>
    </source>
</evidence>
<dbReference type="PRINTS" id="PR00147">
    <property type="entry name" value="DNAPHOTLYASE"/>
</dbReference>
<evidence type="ECO:0000256" key="5">
    <source>
        <dbReference type="ARBA" id="ARBA00022991"/>
    </source>
</evidence>
<evidence type="ECO:0000256" key="2">
    <source>
        <dbReference type="ARBA" id="ARBA00017881"/>
    </source>
</evidence>
<dbReference type="SUPFAM" id="SSF52425">
    <property type="entry name" value="Cryptochrome/photolyase, N-terminal domain"/>
    <property type="match status" value="1"/>
</dbReference>
<comment type="cofactor">
    <cofactor evidence="7">
        <name>(6R)-5,10-methylene-5,6,7,8-tetrahydrofolate</name>
        <dbReference type="ChEBI" id="CHEBI:15636"/>
    </cofactor>
    <text evidence="7">Binds 1 5,10-methenyltetrahydrofolate (MTHF) per subunit.</text>
</comment>
<accession>A0A1Q9HK52</accession>
<dbReference type="NCBIfam" id="TIGR02765">
    <property type="entry name" value="crypto_DASH"/>
    <property type="match status" value="1"/>
</dbReference>
<dbReference type="PANTHER" id="PTHR11455">
    <property type="entry name" value="CRYPTOCHROME"/>
    <property type="match status" value="1"/>
</dbReference>
<feature type="binding site" evidence="6">
    <location>
        <begin position="236"/>
        <end position="240"/>
    </location>
    <ligand>
        <name>FAD</name>
        <dbReference type="ChEBI" id="CHEBI:57692"/>
    </ligand>
</feature>
<feature type="binding site" evidence="6">
    <location>
        <begin position="373"/>
        <end position="375"/>
    </location>
    <ligand>
        <name>FAD</name>
        <dbReference type="ChEBI" id="CHEBI:57692"/>
    </ligand>
</feature>
<keyword evidence="4 6" id="KW-0274">FAD</keyword>
<feature type="binding site" evidence="6">
    <location>
        <position position="223"/>
    </location>
    <ligand>
        <name>FAD</name>
        <dbReference type="ChEBI" id="CHEBI:57692"/>
    </ligand>
</feature>
<comment type="caution">
    <text evidence="9">The sequence shown here is derived from an EMBL/GenBank/DDBJ whole genome shotgun (WGS) entry which is preliminary data.</text>
</comment>
<dbReference type="PROSITE" id="PS51645">
    <property type="entry name" value="PHR_CRY_ALPHA_BETA"/>
    <property type="match status" value="1"/>
</dbReference>
<comment type="function">
    <text evidence="7">May have a photoreceptor function.</text>
</comment>
<keyword evidence="3 6" id="KW-0285">Flavoprotein</keyword>
<dbReference type="InterPro" id="IPR002081">
    <property type="entry name" value="Cryptochrome/DNA_photolyase_1"/>
</dbReference>